<feature type="region of interest" description="Disordered" evidence="1">
    <location>
        <begin position="1"/>
        <end position="53"/>
    </location>
</feature>
<gene>
    <name evidence="2" type="ORF">BS47DRAFT_396668</name>
</gene>
<accession>A0A9P6AKL5</accession>
<dbReference type="AlphaFoldDB" id="A0A9P6AKL5"/>
<organism evidence="2 3">
    <name type="scientific">Hydnum rufescens UP504</name>
    <dbReference type="NCBI Taxonomy" id="1448309"/>
    <lineage>
        <taxon>Eukaryota</taxon>
        <taxon>Fungi</taxon>
        <taxon>Dikarya</taxon>
        <taxon>Basidiomycota</taxon>
        <taxon>Agaricomycotina</taxon>
        <taxon>Agaricomycetes</taxon>
        <taxon>Cantharellales</taxon>
        <taxon>Hydnaceae</taxon>
        <taxon>Hydnum</taxon>
    </lineage>
</organism>
<evidence type="ECO:0000313" key="2">
    <source>
        <dbReference type="EMBL" id="KAF9506551.1"/>
    </source>
</evidence>
<feature type="region of interest" description="Disordered" evidence="1">
    <location>
        <begin position="116"/>
        <end position="135"/>
    </location>
</feature>
<name>A0A9P6AKL5_9AGAM</name>
<comment type="caution">
    <text evidence="2">The sequence shown here is derived from an EMBL/GenBank/DDBJ whole genome shotgun (WGS) entry which is preliminary data.</text>
</comment>
<dbReference type="Proteomes" id="UP000886523">
    <property type="component" value="Unassembled WGS sequence"/>
</dbReference>
<proteinExistence type="predicted"/>
<evidence type="ECO:0000256" key="1">
    <source>
        <dbReference type="SAM" id="MobiDB-lite"/>
    </source>
</evidence>
<sequence length="173" mass="19057">MEGFPPRVPLAGTARPDDDEPTNSKQSGTKAWEVSAPSLRTSPSEVRSGHTELQEARNGLAQTGNYGTHCNGWPAAAGSRTARLIDFPTPMLRRIRTRCLSMAENRMGHGVQFSKEARSVGQEVPSVSRDPPDSAADSFRQRVLVVYWDAMTRKRASFVVAHHACLQKCVMHK</sequence>
<protein>
    <submittedName>
        <fullName evidence="2">Uncharacterized protein</fullName>
    </submittedName>
</protein>
<reference evidence="2" key="1">
    <citation type="journal article" date="2020" name="Nat. Commun.">
        <title>Large-scale genome sequencing of mycorrhizal fungi provides insights into the early evolution of symbiotic traits.</title>
        <authorList>
            <person name="Miyauchi S."/>
            <person name="Kiss E."/>
            <person name="Kuo A."/>
            <person name="Drula E."/>
            <person name="Kohler A."/>
            <person name="Sanchez-Garcia M."/>
            <person name="Morin E."/>
            <person name="Andreopoulos B."/>
            <person name="Barry K.W."/>
            <person name="Bonito G."/>
            <person name="Buee M."/>
            <person name="Carver A."/>
            <person name="Chen C."/>
            <person name="Cichocki N."/>
            <person name="Clum A."/>
            <person name="Culley D."/>
            <person name="Crous P.W."/>
            <person name="Fauchery L."/>
            <person name="Girlanda M."/>
            <person name="Hayes R.D."/>
            <person name="Keri Z."/>
            <person name="LaButti K."/>
            <person name="Lipzen A."/>
            <person name="Lombard V."/>
            <person name="Magnuson J."/>
            <person name="Maillard F."/>
            <person name="Murat C."/>
            <person name="Nolan M."/>
            <person name="Ohm R.A."/>
            <person name="Pangilinan J."/>
            <person name="Pereira M.F."/>
            <person name="Perotto S."/>
            <person name="Peter M."/>
            <person name="Pfister S."/>
            <person name="Riley R."/>
            <person name="Sitrit Y."/>
            <person name="Stielow J.B."/>
            <person name="Szollosi G."/>
            <person name="Zifcakova L."/>
            <person name="Stursova M."/>
            <person name="Spatafora J.W."/>
            <person name="Tedersoo L."/>
            <person name="Vaario L.M."/>
            <person name="Yamada A."/>
            <person name="Yan M."/>
            <person name="Wang P."/>
            <person name="Xu J."/>
            <person name="Bruns T."/>
            <person name="Baldrian P."/>
            <person name="Vilgalys R."/>
            <person name="Dunand C."/>
            <person name="Henrissat B."/>
            <person name="Grigoriev I.V."/>
            <person name="Hibbett D."/>
            <person name="Nagy L.G."/>
            <person name="Martin F.M."/>
        </authorList>
    </citation>
    <scope>NUCLEOTIDE SEQUENCE</scope>
    <source>
        <strain evidence="2">UP504</strain>
    </source>
</reference>
<keyword evidence="3" id="KW-1185">Reference proteome</keyword>
<evidence type="ECO:0000313" key="3">
    <source>
        <dbReference type="Proteomes" id="UP000886523"/>
    </source>
</evidence>
<dbReference type="EMBL" id="MU129107">
    <property type="protein sequence ID" value="KAF9506551.1"/>
    <property type="molecule type" value="Genomic_DNA"/>
</dbReference>